<dbReference type="KEGG" id="afc:AFAEC_a0059"/>
<keyword evidence="1" id="KW-0614">Plasmid</keyword>
<name>A0A6M8NC79_9BACT</name>
<dbReference type="AlphaFoldDB" id="A0A6M8NC79"/>
<organism evidence="1">
    <name type="scientific">Aliarcobacter faecis</name>
    <dbReference type="NCBI Taxonomy" id="1564138"/>
    <lineage>
        <taxon>Bacteria</taxon>
        <taxon>Pseudomonadati</taxon>
        <taxon>Campylobacterota</taxon>
        <taxon>Epsilonproteobacteria</taxon>
        <taxon>Campylobacterales</taxon>
        <taxon>Arcobacteraceae</taxon>
        <taxon>Aliarcobacter</taxon>
    </lineage>
</organism>
<geneLocation type="plasmid" evidence="1">
    <name>pAFAEC</name>
</geneLocation>
<dbReference type="EMBL" id="CP053838">
    <property type="protein sequence ID" value="QKF74504.1"/>
    <property type="molecule type" value="Genomic_DNA"/>
</dbReference>
<dbReference type="RefSeq" id="WP_225442424.1">
    <property type="nucleotide sequence ID" value="NZ_CP053838.1"/>
</dbReference>
<accession>A0A6M8NC79</accession>
<gene>
    <name evidence="1" type="ORF">AFAEC_a0059</name>
</gene>
<evidence type="ECO:0000313" key="1">
    <source>
        <dbReference type="EMBL" id="QKF74504.1"/>
    </source>
</evidence>
<protein>
    <submittedName>
        <fullName evidence="1">Uncharacterized protein</fullName>
    </submittedName>
</protein>
<reference evidence="1" key="1">
    <citation type="submission" date="2020-05" db="EMBL/GenBank/DDBJ databases">
        <title>Complete genome sequencing of Campylobacter and Arcobacter type strains.</title>
        <authorList>
            <person name="Miller W.G."/>
            <person name="Yee E."/>
        </authorList>
    </citation>
    <scope>NUCLEOTIDE SEQUENCE [LARGE SCALE GENOMIC DNA]</scope>
    <source>
        <strain evidence="1">CCUG 66484</strain>
        <plasmid evidence="1">pAFAEC</plasmid>
    </source>
</reference>
<sequence length="61" mass="6781">MNLSKSLYTKCIQCPKALWLKKYKPSVLTPPDESALAVFDTGNIVGDFACQLFPDGKEVPY</sequence>
<proteinExistence type="predicted"/>